<feature type="region of interest" description="Disordered" evidence="4">
    <location>
        <begin position="209"/>
        <end position="248"/>
    </location>
</feature>
<evidence type="ECO:0000259" key="5">
    <source>
        <dbReference type="PROSITE" id="PS50835"/>
    </source>
</evidence>
<keyword evidence="3" id="KW-0393">Immunoglobulin domain</keyword>
<reference evidence="6 7" key="1">
    <citation type="journal article" date="2021" name="Elife">
        <title>Chloroplast acquisition without the gene transfer in kleptoplastic sea slugs, Plakobranchus ocellatus.</title>
        <authorList>
            <person name="Maeda T."/>
            <person name="Takahashi S."/>
            <person name="Yoshida T."/>
            <person name="Shimamura S."/>
            <person name="Takaki Y."/>
            <person name="Nagai Y."/>
            <person name="Toyoda A."/>
            <person name="Suzuki Y."/>
            <person name="Arimoto A."/>
            <person name="Ishii H."/>
            <person name="Satoh N."/>
            <person name="Nishiyama T."/>
            <person name="Hasebe M."/>
            <person name="Maruyama T."/>
            <person name="Minagawa J."/>
            <person name="Obokata J."/>
            <person name="Shigenobu S."/>
        </authorList>
    </citation>
    <scope>NUCLEOTIDE SEQUENCE [LARGE SCALE GENOMIC DNA]</scope>
</reference>
<dbReference type="GO" id="GO:0005886">
    <property type="term" value="C:plasma membrane"/>
    <property type="evidence" value="ECO:0007669"/>
    <property type="project" value="TreeGrafter"/>
</dbReference>
<evidence type="ECO:0000313" key="7">
    <source>
        <dbReference type="Proteomes" id="UP000762676"/>
    </source>
</evidence>
<dbReference type="SUPFAM" id="SSF48726">
    <property type="entry name" value="Immunoglobulin"/>
    <property type="match status" value="1"/>
</dbReference>
<dbReference type="FunFam" id="2.60.40.10:FF:000032">
    <property type="entry name" value="palladin isoform X1"/>
    <property type="match status" value="1"/>
</dbReference>
<proteinExistence type="predicted"/>
<organism evidence="6 7">
    <name type="scientific">Elysia marginata</name>
    <dbReference type="NCBI Taxonomy" id="1093978"/>
    <lineage>
        <taxon>Eukaryota</taxon>
        <taxon>Metazoa</taxon>
        <taxon>Spiralia</taxon>
        <taxon>Lophotrochozoa</taxon>
        <taxon>Mollusca</taxon>
        <taxon>Gastropoda</taxon>
        <taxon>Heterobranchia</taxon>
        <taxon>Euthyneura</taxon>
        <taxon>Panpulmonata</taxon>
        <taxon>Sacoglossa</taxon>
        <taxon>Placobranchoidea</taxon>
        <taxon>Plakobranchidae</taxon>
        <taxon>Elysia</taxon>
    </lineage>
</organism>
<dbReference type="GO" id="GO:0030424">
    <property type="term" value="C:axon"/>
    <property type="evidence" value="ECO:0007669"/>
    <property type="project" value="TreeGrafter"/>
</dbReference>
<keyword evidence="2" id="KW-1015">Disulfide bond</keyword>
<dbReference type="InterPro" id="IPR013783">
    <property type="entry name" value="Ig-like_fold"/>
</dbReference>
<dbReference type="PANTHER" id="PTHR45080">
    <property type="entry name" value="CONTACTIN 5"/>
    <property type="match status" value="1"/>
</dbReference>
<name>A0AAV4HFK7_9GAST</name>
<protein>
    <submittedName>
        <fullName evidence="6">Opioid-binding protein/cell adhesion molecule homolog</fullName>
    </submittedName>
</protein>
<dbReference type="InterPro" id="IPR003598">
    <property type="entry name" value="Ig_sub2"/>
</dbReference>
<dbReference type="InterPro" id="IPR050958">
    <property type="entry name" value="Cell_Adh-Cytoskel_Orgn"/>
</dbReference>
<dbReference type="Gene3D" id="2.60.40.10">
    <property type="entry name" value="Immunoglobulins"/>
    <property type="match status" value="1"/>
</dbReference>
<evidence type="ECO:0000313" key="6">
    <source>
        <dbReference type="EMBL" id="GFR96197.1"/>
    </source>
</evidence>
<dbReference type="GO" id="GO:0043025">
    <property type="term" value="C:neuronal cell body"/>
    <property type="evidence" value="ECO:0007669"/>
    <property type="project" value="TreeGrafter"/>
</dbReference>
<dbReference type="AlphaFoldDB" id="A0AAV4HFK7"/>
<comment type="caution">
    <text evidence="6">The sequence shown here is derived from an EMBL/GenBank/DDBJ whole genome shotgun (WGS) entry which is preliminary data.</text>
</comment>
<dbReference type="GO" id="GO:0008046">
    <property type="term" value="F:axon guidance receptor activity"/>
    <property type="evidence" value="ECO:0007669"/>
    <property type="project" value="TreeGrafter"/>
</dbReference>
<dbReference type="PROSITE" id="PS50835">
    <property type="entry name" value="IG_LIKE"/>
    <property type="match status" value="1"/>
</dbReference>
<sequence length="284" mass="31955">MLVTQCLLCCGDKGGNDLLSVSVCLEVGQNGEVLIIHNVTRHCGQDYQCMAYNDVEPPAFKVIKVNVEFAPEIYLPNKRIGQKRGMETILECTVTAFPHAMSFWQKDGERIATSRPKYRLDVYLEGDNRLTLSLRLFDIEDSDYGPYTCVASNKIGEDSETMILYNYDKKIATTTTTMTPLLAPTSPSVVVPITPRDLWSSHEEEYSDFKAKDGKRVHGNADSPTHLDSKPESHYATQHPRYTPQDPDTVRIMLGRNKDKNSANLPAARNLVVMFLMMMPICIL</sequence>
<keyword evidence="1" id="KW-0732">Signal</keyword>
<dbReference type="SMART" id="SM00408">
    <property type="entry name" value="IGc2"/>
    <property type="match status" value="1"/>
</dbReference>
<accession>A0AAV4HFK7</accession>
<dbReference type="GO" id="GO:0050808">
    <property type="term" value="P:synapse organization"/>
    <property type="evidence" value="ECO:0007669"/>
    <property type="project" value="TreeGrafter"/>
</dbReference>
<evidence type="ECO:0000256" key="2">
    <source>
        <dbReference type="ARBA" id="ARBA00023157"/>
    </source>
</evidence>
<dbReference type="Pfam" id="PF13927">
    <property type="entry name" value="Ig_3"/>
    <property type="match status" value="1"/>
</dbReference>
<dbReference type="Proteomes" id="UP000762676">
    <property type="component" value="Unassembled WGS sequence"/>
</dbReference>
<evidence type="ECO:0000256" key="3">
    <source>
        <dbReference type="ARBA" id="ARBA00023319"/>
    </source>
</evidence>
<dbReference type="InterPro" id="IPR036179">
    <property type="entry name" value="Ig-like_dom_sf"/>
</dbReference>
<gene>
    <name evidence="6" type="ORF">ElyMa_000962200</name>
</gene>
<evidence type="ECO:0000256" key="4">
    <source>
        <dbReference type="SAM" id="MobiDB-lite"/>
    </source>
</evidence>
<keyword evidence="7" id="KW-1185">Reference proteome</keyword>
<dbReference type="PANTHER" id="PTHR45080:SF8">
    <property type="entry name" value="IG-LIKE DOMAIN-CONTAINING PROTEIN"/>
    <property type="match status" value="1"/>
</dbReference>
<dbReference type="GO" id="GO:0007156">
    <property type="term" value="P:homophilic cell adhesion via plasma membrane adhesion molecules"/>
    <property type="evidence" value="ECO:0007669"/>
    <property type="project" value="TreeGrafter"/>
</dbReference>
<dbReference type="EMBL" id="BMAT01001966">
    <property type="protein sequence ID" value="GFR96197.1"/>
    <property type="molecule type" value="Genomic_DNA"/>
</dbReference>
<dbReference type="InterPro" id="IPR007110">
    <property type="entry name" value="Ig-like_dom"/>
</dbReference>
<feature type="domain" description="Ig-like" evidence="5">
    <location>
        <begin position="71"/>
        <end position="165"/>
    </location>
</feature>
<evidence type="ECO:0000256" key="1">
    <source>
        <dbReference type="ARBA" id="ARBA00022729"/>
    </source>
</evidence>